<organism evidence="2 3">
    <name type="scientific">Deinococcus multiflagellatus</name>
    <dbReference type="NCBI Taxonomy" id="1656887"/>
    <lineage>
        <taxon>Bacteria</taxon>
        <taxon>Thermotogati</taxon>
        <taxon>Deinococcota</taxon>
        <taxon>Deinococci</taxon>
        <taxon>Deinococcales</taxon>
        <taxon>Deinococcaceae</taxon>
        <taxon>Deinococcus</taxon>
    </lineage>
</organism>
<evidence type="ECO:0000313" key="2">
    <source>
        <dbReference type="EMBL" id="MFC6660912.1"/>
    </source>
</evidence>
<dbReference type="Proteomes" id="UP001596317">
    <property type="component" value="Unassembled WGS sequence"/>
</dbReference>
<keyword evidence="1" id="KW-0472">Membrane</keyword>
<comment type="caution">
    <text evidence="2">The sequence shown here is derived from an EMBL/GenBank/DDBJ whole genome shotgun (WGS) entry which is preliminary data.</text>
</comment>
<gene>
    <name evidence="2" type="ORF">ACFP90_11540</name>
</gene>
<sequence>MQVLFGALLEGLAALLMALELPWRWMLRALGVLLMGLWLVIGDQTPALLGGLLALVSFGRWPSRFGLE</sequence>
<keyword evidence="1" id="KW-0812">Transmembrane</keyword>
<accession>A0ABW1ZKW1</accession>
<keyword evidence="3" id="KW-1185">Reference proteome</keyword>
<name>A0ABW1ZKW1_9DEIO</name>
<keyword evidence="1" id="KW-1133">Transmembrane helix</keyword>
<protein>
    <submittedName>
        <fullName evidence="2">Uncharacterized protein</fullName>
    </submittedName>
</protein>
<feature type="transmembrane region" description="Helical" evidence="1">
    <location>
        <begin position="34"/>
        <end position="58"/>
    </location>
</feature>
<evidence type="ECO:0000313" key="3">
    <source>
        <dbReference type="Proteomes" id="UP001596317"/>
    </source>
</evidence>
<dbReference type="EMBL" id="JBHSWB010000001">
    <property type="protein sequence ID" value="MFC6660912.1"/>
    <property type="molecule type" value="Genomic_DNA"/>
</dbReference>
<proteinExistence type="predicted"/>
<evidence type="ECO:0000256" key="1">
    <source>
        <dbReference type="SAM" id="Phobius"/>
    </source>
</evidence>
<dbReference type="RefSeq" id="WP_224604883.1">
    <property type="nucleotide sequence ID" value="NZ_JAIQXV010000002.1"/>
</dbReference>
<reference evidence="3" key="1">
    <citation type="journal article" date="2019" name="Int. J. Syst. Evol. Microbiol.">
        <title>The Global Catalogue of Microorganisms (GCM) 10K type strain sequencing project: providing services to taxonomists for standard genome sequencing and annotation.</title>
        <authorList>
            <consortium name="The Broad Institute Genomics Platform"/>
            <consortium name="The Broad Institute Genome Sequencing Center for Infectious Disease"/>
            <person name="Wu L."/>
            <person name="Ma J."/>
        </authorList>
    </citation>
    <scope>NUCLEOTIDE SEQUENCE [LARGE SCALE GENOMIC DNA]</scope>
    <source>
        <strain evidence="3">CCUG 63830</strain>
    </source>
</reference>